<dbReference type="RefSeq" id="WP_172459365.1">
    <property type="nucleotide sequence ID" value="NZ_UHIA01000003.1"/>
</dbReference>
<sequence length="99" mass="10884">MFADISNGCLRLPERLCAQTLAGQDFSQAPVLPTQLLVDAQALRDCDSAGIAALLWLLRHGRQQAVRIVWQGFSPQLQQLLHLYDVDTQGLLSDARAAN</sequence>
<organism evidence="2 3">
    <name type="scientific">Suttonella indologenes</name>
    <dbReference type="NCBI Taxonomy" id="13276"/>
    <lineage>
        <taxon>Bacteria</taxon>
        <taxon>Pseudomonadati</taxon>
        <taxon>Pseudomonadota</taxon>
        <taxon>Gammaproteobacteria</taxon>
        <taxon>Cardiobacteriales</taxon>
        <taxon>Cardiobacteriaceae</taxon>
        <taxon>Suttonella</taxon>
    </lineage>
</organism>
<evidence type="ECO:0000259" key="1">
    <source>
        <dbReference type="PROSITE" id="PS50801"/>
    </source>
</evidence>
<reference evidence="2 3" key="1">
    <citation type="submission" date="2018-06" db="EMBL/GenBank/DDBJ databases">
        <authorList>
            <consortium name="Pathogen Informatics"/>
            <person name="Doyle S."/>
        </authorList>
    </citation>
    <scope>NUCLEOTIDE SEQUENCE [LARGE SCALE GENOMIC DNA]</scope>
    <source>
        <strain evidence="2 3">NCTC10717</strain>
    </source>
</reference>
<dbReference type="AlphaFoldDB" id="A0A380MIP9"/>
<accession>A0A380MIP9</accession>
<name>A0A380MIP9_9GAMM</name>
<proteinExistence type="predicted"/>
<dbReference type="EMBL" id="UHIA01000003">
    <property type="protein sequence ID" value="SUO92059.1"/>
    <property type="molecule type" value="Genomic_DNA"/>
</dbReference>
<feature type="domain" description="STAS" evidence="1">
    <location>
        <begin position="36"/>
        <end position="99"/>
    </location>
</feature>
<dbReference type="Pfam" id="PF13466">
    <property type="entry name" value="STAS_2"/>
    <property type="match status" value="1"/>
</dbReference>
<dbReference type="PROSITE" id="PS50801">
    <property type="entry name" value="STAS"/>
    <property type="match status" value="1"/>
</dbReference>
<dbReference type="Gene3D" id="3.30.750.24">
    <property type="entry name" value="STAS domain"/>
    <property type="match status" value="1"/>
</dbReference>
<gene>
    <name evidence="2" type="ORF">NCTC10717_00370</name>
</gene>
<evidence type="ECO:0000313" key="2">
    <source>
        <dbReference type="EMBL" id="SUO92059.1"/>
    </source>
</evidence>
<evidence type="ECO:0000313" key="3">
    <source>
        <dbReference type="Proteomes" id="UP000254575"/>
    </source>
</evidence>
<dbReference type="InterPro" id="IPR002645">
    <property type="entry name" value="STAS_dom"/>
</dbReference>
<dbReference type="Proteomes" id="UP000254575">
    <property type="component" value="Unassembled WGS sequence"/>
</dbReference>
<protein>
    <submittedName>
        <fullName evidence="2">Predicted NTP binding protein (Contains STAS domain)</fullName>
    </submittedName>
</protein>
<dbReference type="SUPFAM" id="SSF52091">
    <property type="entry name" value="SpoIIaa-like"/>
    <property type="match status" value="1"/>
</dbReference>
<dbReference type="InterPro" id="IPR058548">
    <property type="entry name" value="MlaB-like_STAS"/>
</dbReference>
<dbReference type="InterPro" id="IPR036513">
    <property type="entry name" value="STAS_dom_sf"/>
</dbReference>
<keyword evidence="3" id="KW-1185">Reference proteome</keyword>